<evidence type="ECO:0000259" key="1">
    <source>
        <dbReference type="Pfam" id="PF03559"/>
    </source>
</evidence>
<dbReference type="Pfam" id="PF03559">
    <property type="entry name" value="Hexose_dehydrat"/>
    <property type="match status" value="2"/>
</dbReference>
<proteinExistence type="predicted"/>
<dbReference type="EMBL" id="JBBKXY010000002">
    <property type="protein sequence ID" value="MFD3293603.1"/>
    <property type="molecule type" value="Genomic_DNA"/>
</dbReference>
<gene>
    <name evidence="2" type="ORF">SKC35_07880</name>
</gene>
<protein>
    <submittedName>
        <fullName evidence="2">NDP-hexose 2,3-dehydratase family protein</fullName>
    </submittedName>
</protein>
<evidence type="ECO:0000313" key="3">
    <source>
        <dbReference type="Proteomes" id="UP001598112"/>
    </source>
</evidence>
<accession>A0ABW6D9C8</accession>
<name>A0ABW6D9C8_9BACT</name>
<keyword evidence="3" id="KW-1185">Reference proteome</keyword>
<dbReference type="InterPro" id="IPR005212">
    <property type="entry name" value="EvaA-like"/>
</dbReference>
<evidence type="ECO:0000313" key="2">
    <source>
        <dbReference type="EMBL" id="MFD3293603.1"/>
    </source>
</evidence>
<dbReference type="RefSeq" id="WP_377978870.1">
    <property type="nucleotide sequence ID" value="NZ_JBBKXY010000002.1"/>
</dbReference>
<organism evidence="2 3">
    <name type="scientific">Aquirufa originis</name>
    <dbReference type="NCBI Taxonomy" id="3096514"/>
    <lineage>
        <taxon>Bacteria</taxon>
        <taxon>Pseudomonadati</taxon>
        <taxon>Bacteroidota</taxon>
        <taxon>Cytophagia</taxon>
        <taxon>Cytophagales</taxon>
        <taxon>Flectobacillaceae</taxon>
        <taxon>Aquirufa</taxon>
    </lineage>
</organism>
<comment type="caution">
    <text evidence="2">The sequence shown here is derived from an EMBL/GenBank/DDBJ whole genome shotgun (WGS) entry which is preliminary data.</text>
</comment>
<sequence>MILSYLKTILILNRIFVNIAYTEGMFLKSAFSFENPFVTTRGVISWIKEQNDNVSVRINKISFSDLNMWSFDKNLCRIGHNTGKFFTIDGLRVKTNWGEVSTWDQPIINQPEIGYLGFITKEFNGVLHFLLQAKIEPGNINFVQLSPTLQATKSNYTQAHKGKSPAYLEYFINAKPEQILLDQLQSEQGARFLRKRNRNIIIKIEDEVQLKENFIWLTLAQIKELMTYDNLVNMDTRTVISGIPYGTYSDVQIDLFTFIGDYLNPISFEAKVLKSMLSSESAVNSFDSIINFVTRHKCFYELNVKRIPLIEVKNWSISQDVIEHAEKKYFKIIAVEVSIGNREVNSWTQPMVEPAQEGLCAFICKEINGMLHFAVQAKLECGNFDIIEFAPTVQCLTGNYRNSNSSSIPYLDYVLNVDKKKIIFDNFQSEEGGRFFKEQNRNMLVWAGEEISEELPNNFIWMTLNQIQTFIRYNNYINIQARSLLAALSFKKSIVNE</sequence>
<dbReference type="InterPro" id="IPR038153">
    <property type="entry name" value="EvaA-like_sf"/>
</dbReference>
<dbReference type="Gene3D" id="3.90.79.40">
    <property type="entry name" value="EvaA sugar 2,3-dehydratase subunit"/>
    <property type="match status" value="2"/>
</dbReference>
<reference evidence="2 3" key="1">
    <citation type="submission" date="2024-03" db="EMBL/GenBank/DDBJ databases">
        <title>Aquirufa genome sequencing.</title>
        <authorList>
            <person name="Pitt A."/>
            <person name="Hahn M.W."/>
        </authorList>
    </citation>
    <scope>NUCLEOTIDE SEQUENCE [LARGE SCALE GENOMIC DNA]</scope>
    <source>
        <strain evidence="2 3">KTFRIE-69F</strain>
    </source>
</reference>
<feature type="domain" description="dTDP-4-dehydro-6-deoxy-alpha-D-glucopyranose 2,3-dehydratase" evidence="1">
    <location>
        <begin position="288"/>
        <end position="488"/>
    </location>
</feature>
<dbReference type="Proteomes" id="UP001598112">
    <property type="component" value="Unassembled WGS sequence"/>
</dbReference>
<feature type="domain" description="dTDP-4-dehydro-6-deoxy-alpha-D-glucopyranose 2,3-dehydratase" evidence="1">
    <location>
        <begin position="41"/>
        <end position="242"/>
    </location>
</feature>